<dbReference type="PANTHER" id="PTHR15052">
    <property type="entry name" value="RNA POLYMERASE III TRANSCRIPTION INITIATION FACTOR COMPLEX SUBUNIT"/>
    <property type="match status" value="1"/>
</dbReference>
<feature type="region of interest" description="Disordered" evidence="4">
    <location>
        <begin position="526"/>
        <end position="553"/>
    </location>
</feature>
<evidence type="ECO:0000256" key="4">
    <source>
        <dbReference type="SAM" id="MobiDB-lite"/>
    </source>
</evidence>
<evidence type="ECO:0000256" key="1">
    <source>
        <dbReference type="ARBA" id="ARBA00004123"/>
    </source>
</evidence>
<keyword evidence="3" id="KW-0539">Nucleus</keyword>
<comment type="caution">
    <text evidence="5">The sequence shown here is derived from an EMBL/GenBank/DDBJ whole genome shotgun (WGS) entry which is preliminary data.</text>
</comment>
<keyword evidence="6" id="KW-1185">Reference proteome</keyword>
<dbReference type="OrthoDB" id="4703at2759"/>
<accession>A0A9Q1JGG4</accession>
<dbReference type="InterPro" id="IPR036322">
    <property type="entry name" value="WD40_repeat_dom_sf"/>
</dbReference>
<feature type="compositionally biased region" description="Basic residues" evidence="4">
    <location>
        <begin position="582"/>
        <end position="593"/>
    </location>
</feature>
<dbReference type="AlphaFoldDB" id="A0A9Q1JGG4"/>
<keyword evidence="2" id="KW-0804">Transcription</keyword>
<reference evidence="5" key="1">
    <citation type="submission" date="2022-04" db="EMBL/GenBank/DDBJ databases">
        <title>Carnegiea gigantea Genome sequencing and assembly v2.</title>
        <authorList>
            <person name="Copetti D."/>
            <person name="Sanderson M.J."/>
            <person name="Burquez A."/>
            <person name="Wojciechowski M.F."/>
        </authorList>
    </citation>
    <scope>NUCLEOTIDE SEQUENCE</scope>
    <source>
        <strain evidence="5">SGP5-SGP5p</strain>
        <tissue evidence="5">Aerial part</tissue>
    </source>
</reference>
<evidence type="ECO:0000256" key="3">
    <source>
        <dbReference type="ARBA" id="ARBA00023242"/>
    </source>
</evidence>
<proteinExistence type="predicted"/>
<evidence type="ECO:0000313" key="5">
    <source>
        <dbReference type="EMBL" id="KAJ8423842.1"/>
    </source>
</evidence>
<dbReference type="InterPro" id="IPR015943">
    <property type="entry name" value="WD40/YVTN_repeat-like_dom_sf"/>
</dbReference>
<organism evidence="5 6">
    <name type="scientific">Carnegiea gigantea</name>
    <dbReference type="NCBI Taxonomy" id="171969"/>
    <lineage>
        <taxon>Eukaryota</taxon>
        <taxon>Viridiplantae</taxon>
        <taxon>Streptophyta</taxon>
        <taxon>Embryophyta</taxon>
        <taxon>Tracheophyta</taxon>
        <taxon>Spermatophyta</taxon>
        <taxon>Magnoliopsida</taxon>
        <taxon>eudicotyledons</taxon>
        <taxon>Gunneridae</taxon>
        <taxon>Pentapetalae</taxon>
        <taxon>Caryophyllales</taxon>
        <taxon>Cactineae</taxon>
        <taxon>Cactaceae</taxon>
        <taxon>Cactoideae</taxon>
        <taxon>Echinocereeae</taxon>
        <taxon>Carnegiea</taxon>
    </lineage>
</organism>
<dbReference type="SUPFAM" id="SSF50978">
    <property type="entry name" value="WD40 repeat-like"/>
    <property type="match status" value="1"/>
</dbReference>
<dbReference type="SMART" id="SM00320">
    <property type="entry name" value="WD40"/>
    <property type="match status" value="5"/>
</dbReference>
<evidence type="ECO:0000313" key="6">
    <source>
        <dbReference type="Proteomes" id="UP001153076"/>
    </source>
</evidence>
<dbReference type="PANTHER" id="PTHR15052:SF2">
    <property type="entry name" value="GENERAL TRANSCRIPTION FACTOR 3C POLYPEPTIDE 2"/>
    <property type="match status" value="1"/>
</dbReference>
<evidence type="ECO:0000256" key="2">
    <source>
        <dbReference type="ARBA" id="ARBA00023163"/>
    </source>
</evidence>
<dbReference type="GO" id="GO:0000127">
    <property type="term" value="C:transcription factor TFIIIC complex"/>
    <property type="evidence" value="ECO:0007669"/>
    <property type="project" value="TreeGrafter"/>
</dbReference>
<dbReference type="GO" id="GO:0005634">
    <property type="term" value="C:nucleus"/>
    <property type="evidence" value="ECO:0007669"/>
    <property type="project" value="UniProtKB-SubCell"/>
</dbReference>
<dbReference type="Proteomes" id="UP001153076">
    <property type="component" value="Unassembled WGS sequence"/>
</dbReference>
<dbReference type="Gene3D" id="2.130.10.10">
    <property type="entry name" value="YVTN repeat-like/Quinoprotein amine dehydrogenase"/>
    <property type="match status" value="1"/>
</dbReference>
<feature type="region of interest" description="Disordered" evidence="4">
    <location>
        <begin position="567"/>
        <end position="624"/>
    </location>
</feature>
<dbReference type="InterPro" id="IPR001680">
    <property type="entry name" value="WD40_rpt"/>
</dbReference>
<dbReference type="EMBL" id="JAKOGI010001850">
    <property type="protein sequence ID" value="KAJ8423842.1"/>
    <property type="molecule type" value="Genomic_DNA"/>
</dbReference>
<name>A0A9Q1JGG4_9CARY</name>
<sequence>MRKNALDKTPAVVHTEGQFTQALILHPWEHTSNVPPVDKNMLTTLALPKEQRRKRKALSSRTNGVTEIADAPDSEEPLFQALAVEFPQDMPKIFSSEDHILYSPAPQEKLGKRRRVPTKKALNADLECTISELRRRSRGKSKVRNEPCHDVRLTQNEGEGPSLVGQEKKFLRKEGIELEDNLAGDGLSHLASGGGYVPKNVVLPRVVLCLGHDGKVAWDVKWRPHNASGSADKPIIGYLAVVLGNGSVEVWEIPSPQVIKRIYASRHGEGIDPRFAKLKPIFKCSKLKCGETQSMPLTVEWSASPPHDLILAGCHDGMVALWKFPPNGSSQDVRPLLCFRAETVPIRALSWAPYEGDPENANVIVTAGHGGLKFWDLRDPFRPLWDANPSQRFIYGLDWLPDPRCVLVSYDDGTLRMVTLSRAAYDVPVTGEPFTGTLQQGVHSYCCSSSAIWSIHVSRLTGMVAYCCADGTVLYFQLTHKAVDKDPLRNRVPHFLCGSFVDENSVIALNTDLPTSPHLMKKSATEWANTPRPARSVASGLNQAKRVKKGVEKNEKTDEVLALSYGDDNIKGDTNEVQTSSPRRKGKTGKLKKANNDQVLISSDEKRGTMNGEPDVKEEVDGEIEDPPSKIASMYKVRWNMNHGSERWVCYGGAAGIVRCQEIVVPLFDKKLLRRGPS</sequence>
<gene>
    <name evidence="5" type="ORF">Cgig2_000968</name>
</gene>
<dbReference type="InterPro" id="IPR052416">
    <property type="entry name" value="GTF3C_component"/>
</dbReference>
<dbReference type="GO" id="GO:0006383">
    <property type="term" value="P:transcription by RNA polymerase III"/>
    <property type="evidence" value="ECO:0007669"/>
    <property type="project" value="TreeGrafter"/>
</dbReference>
<protein>
    <submittedName>
        <fullName evidence="5">Uncharacterized protein</fullName>
    </submittedName>
</protein>
<feature type="compositionally biased region" description="Basic and acidic residues" evidence="4">
    <location>
        <begin position="603"/>
        <end position="619"/>
    </location>
</feature>
<comment type="subcellular location">
    <subcellularLocation>
        <location evidence="1">Nucleus</location>
    </subcellularLocation>
</comment>